<dbReference type="CDD" id="cd08071">
    <property type="entry name" value="MPN_DUF2466"/>
    <property type="match status" value="1"/>
</dbReference>
<dbReference type="Gene3D" id="3.40.140.10">
    <property type="entry name" value="Cytidine Deaminase, domain 2"/>
    <property type="match status" value="1"/>
</dbReference>
<keyword evidence="3" id="KW-0378">Hydrolase</keyword>
<dbReference type="InterPro" id="IPR037518">
    <property type="entry name" value="MPN"/>
</dbReference>
<dbReference type="InterPro" id="IPR001405">
    <property type="entry name" value="UPF0758"/>
</dbReference>
<sequence length="224" mass="24610">MSISNWPEDQRPRERLIKHGPSALSNAELLAVFLRVGVKGKSAVELGNDMLGHFGSLDSLFSASLDSFSLIKGLGPAKFAQLQAVLELAKRALLEDLQEGVTLNSPQAVKNYLQLLIGSKPFESFAVLFLDVKNRLIHSEELFRGSLSHASVYPREVLKRALHHNAAAVILAHNHPSGQCEPSKADITLTDELKKALALVEVKVLDHFIVARNKTYSFAEHGMI</sequence>
<dbReference type="NCBIfam" id="NF000642">
    <property type="entry name" value="PRK00024.1"/>
    <property type="match status" value="1"/>
</dbReference>
<evidence type="ECO:0000256" key="3">
    <source>
        <dbReference type="ARBA" id="ARBA00022801"/>
    </source>
</evidence>
<dbReference type="InterPro" id="IPR010994">
    <property type="entry name" value="RuvA_2-like"/>
</dbReference>
<evidence type="ECO:0000256" key="1">
    <source>
        <dbReference type="ARBA" id="ARBA00022670"/>
    </source>
</evidence>
<dbReference type="OrthoDB" id="9804482at2"/>
<keyword evidence="1" id="KW-0645">Protease</keyword>
<evidence type="ECO:0000313" key="9">
    <source>
        <dbReference type="Proteomes" id="UP000237839"/>
    </source>
</evidence>
<dbReference type="GO" id="GO:0008237">
    <property type="term" value="F:metallopeptidase activity"/>
    <property type="evidence" value="ECO:0007669"/>
    <property type="project" value="UniProtKB-KW"/>
</dbReference>
<accession>A0A2S9GWG7</accession>
<dbReference type="PANTHER" id="PTHR30471:SF3">
    <property type="entry name" value="UPF0758 PROTEIN YEES-RELATED"/>
    <property type="match status" value="1"/>
</dbReference>
<gene>
    <name evidence="8" type="ORF">S2091_3212</name>
</gene>
<evidence type="ECO:0000313" key="8">
    <source>
        <dbReference type="EMBL" id="PRC92077.1"/>
    </source>
</evidence>
<dbReference type="NCBIfam" id="TIGR00608">
    <property type="entry name" value="radc"/>
    <property type="match status" value="1"/>
</dbReference>
<keyword evidence="5" id="KW-0482">Metalloprotease</keyword>
<protein>
    <submittedName>
        <fullName evidence="8">Radc: DNA repair protein RadC</fullName>
    </submittedName>
</protein>
<comment type="caution">
    <text evidence="8">The sequence shown here is derived from an EMBL/GenBank/DDBJ whole genome shotgun (WGS) entry which is preliminary data.</text>
</comment>
<dbReference type="InterPro" id="IPR020891">
    <property type="entry name" value="UPF0758_CS"/>
</dbReference>
<evidence type="ECO:0000256" key="2">
    <source>
        <dbReference type="ARBA" id="ARBA00022723"/>
    </source>
</evidence>
<name>A0A2S9GWG7_9BURK</name>
<reference evidence="8 9" key="1">
    <citation type="submission" date="2018-02" db="EMBL/GenBank/DDBJ databases">
        <title>Solimicrobium silvestre gen. nov., sp. nov., isolated from alpine forest soil.</title>
        <authorList>
            <person name="Margesin R."/>
            <person name="Albuquerque L."/>
            <person name="Zhang D.-C."/>
            <person name="Froufe H.J.C."/>
            <person name="Severino R."/>
            <person name="Roxo I."/>
            <person name="Egas C."/>
            <person name="Da Costa M.S."/>
        </authorList>
    </citation>
    <scope>NUCLEOTIDE SEQUENCE [LARGE SCALE GENOMIC DNA]</scope>
    <source>
        <strain evidence="8 9">S20-91</strain>
    </source>
</reference>
<evidence type="ECO:0000259" key="7">
    <source>
        <dbReference type="PROSITE" id="PS50249"/>
    </source>
</evidence>
<dbReference type="GO" id="GO:0006508">
    <property type="term" value="P:proteolysis"/>
    <property type="evidence" value="ECO:0007669"/>
    <property type="project" value="UniProtKB-KW"/>
</dbReference>
<evidence type="ECO:0000256" key="6">
    <source>
        <dbReference type="RuleBase" id="RU003797"/>
    </source>
</evidence>
<evidence type="ECO:0000256" key="4">
    <source>
        <dbReference type="ARBA" id="ARBA00022833"/>
    </source>
</evidence>
<dbReference type="Proteomes" id="UP000237839">
    <property type="component" value="Unassembled WGS sequence"/>
</dbReference>
<feature type="domain" description="MPN" evidence="7">
    <location>
        <begin position="102"/>
        <end position="224"/>
    </location>
</feature>
<dbReference type="InterPro" id="IPR046778">
    <property type="entry name" value="UPF0758_N"/>
</dbReference>
<proteinExistence type="inferred from homology"/>
<dbReference type="Pfam" id="PF20582">
    <property type="entry name" value="UPF0758_N"/>
    <property type="match status" value="1"/>
</dbReference>
<dbReference type="Gene3D" id="1.10.150.20">
    <property type="entry name" value="5' to 3' exonuclease, C-terminal subdomain"/>
    <property type="match status" value="1"/>
</dbReference>
<dbReference type="RefSeq" id="WP_105532958.1">
    <property type="nucleotide sequence ID" value="NZ_PUGF01000016.1"/>
</dbReference>
<dbReference type="SUPFAM" id="SSF102712">
    <property type="entry name" value="JAB1/MPN domain"/>
    <property type="match status" value="1"/>
</dbReference>
<dbReference type="Pfam" id="PF04002">
    <property type="entry name" value="RadC"/>
    <property type="match status" value="1"/>
</dbReference>
<comment type="similarity">
    <text evidence="6">Belongs to the UPF0758 family.</text>
</comment>
<dbReference type="GO" id="GO:0046872">
    <property type="term" value="F:metal ion binding"/>
    <property type="evidence" value="ECO:0007669"/>
    <property type="project" value="UniProtKB-KW"/>
</dbReference>
<dbReference type="InterPro" id="IPR025657">
    <property type="entry name" value="RadC_JAB"/>
</dbReference>
<keyword evidence="4" id="KW-0862">Zinc</keyword>
<dbReference type="PROSITE" id="PS50249">
    <property type="entry name" value="MPN"/>
    <property type="match status" value="1"/>
</dbReference>
<dbReference type="SUPFAM" id="SSF47781">
    <property type="entry name" value="RuvA domain 2-like"/>
    <property type="match status" value="1"/>
</dbReference>
<keyword evidence="9" id="KW-1185">Reference proteome</keyword>
<dbReference type="PANTHER" id="PTHR30471">
    <property type="entry name" value="DNA REPAIR PROTEIN RADC"/>
    <property type="match status" value="1"/>
</dbReference>
<dbReference type="EMBL" id="PUGF01000016">
    <property type="protein sequence ID" value="PRC92077.1"/>
    <property type="molecule type" value="Genomic_DNA"/>
</dbReference>
<dbReference type="AlphaFoldDB" id="A0A2S9GWG7"/>
<dbReference type="PROSITE" id="PS01302">
    <property type="entry name" value="UPF0758"/>
    <property type="match status" value="1"/>
</dbReference>
<keyword evidence="2" id="KW-0479">Metal-binding</keyword>
<evidence type="ECO:0000256" key="5">
    <source>
        <dbReference type="ARBA" id="ARBA00023049"/>
    </source>
</evidence>
<organism evidence="8 9">
    <name type="scientific">Solimicrobium silvestre</name>
    <dbReference type="NCBI Taxonomy" id="2099400"/>
    <lineage>
        <taxon>Bacteria</taxon>
        <taxon>Pseudomonadati</taxon>
        <taxon>Pseudomonadota</taxon>
        <taxon>Betaproteobacteria</taxon>
        <taxon>Burkholderiales</taxon>
        <taxon>Oxalobacteraceae</taxon>
        <taxon>Solimicrobium</taxon>
    </lineage>
</organism>